<gene>
    <name evidence="1" type="ORF">BT63DRAFT_311276</name>
</gene>
<accession>A0A6A6U4N8</accession>
<protein>
    <submittedName>
        <fullName evidence="1">Uncharacterized protein</fullName>
    </submittedName>
</protein>
<evidence type="ECO:0000313" key="1">
    <source>
        <dbReference type="EMBL" id="KAF2666541.1"/>
    </source>
</evidence>
<organism evidence="1 2">
    <name type="scientific">Microthyrium microscopicum</name>
    <dbReference type="NCBI Taxonomy" id="703497"/>
    <lineage>
        <taxon>Eukaryota</taxon>
        <taxon>Fungi</taxon>
        <taxon>Dikarya</taxon>
        <taxon>Ascomycota</taxon>
        <taxon>Pezizomycotina</taxon>
        <taxon>Dothideomycetes</taxon>
        <taxon>Dothideomycetes incertae sedis</taxon>
        <taxon>Microthyriales</taxon>
        <taxon>Microthyriaceae</taxon>
        <taxon>Microthyrium</taxon>
    </lineage>
</organism>
<name>A0A6A6U4N8_9PEZI</name>
<proteinExistence type="predicted"/>
<reference evidence="1" key="1">
    <citation type="journal article" date="2020" name="Stud. Mycol.">
        <title>101 Dothideomycetes genomes: a test case for predicting lifestyles and emergence of pathogens.</title>
        <authorList>
            <person name="Haridas S."/>
            <person name="Albert R."/>
            <person name="Binder M."/>
            <person name="Bloem J."/>
            <person name="Labutti K."/>
            <person name="Salamov A."/>
            <person name="Andreopoulos B."/>
            <person name="Baker S."/>
            <person name="Barry K."/>
            <person name="Bills G."/>
            <person name="Bluhm B."/>
            <person name="Cannon C."/>
            <person name="Castanera R."/>
            <person name="Culley D."/>
            <person name="Daum C."/>
            <person name="Ezra D."/>
            <person name="Gonzalez J."/>
            <person name="Henrissat B."/>
            <person name="Kuo A."/>
            <person name="Liang C."/>
            <person name="Lipzen A."/>
            <person name="Lutzoni F."/>
            <person name="Magnuson J."/>
            <person name="Mondo S."/>
            <person name="Nolan M."/>
            <person name="Ohm R."/>
            <person name="Pangilinan J."/>
            <person name="Park H.-J."/>
            <person name="Ramirez L."/>
            <person name="Alfaro M."/>
            <person name="Sun H."/>
            <person name="Tritt A."/>
            <person name="Yoshinaga Y."/>
            <person name="Zwiers L.-H."/>
            <person name="Turgeon B."/>
            <person name="Goodwin S."/>
            <person name="Spatafora J."/>
            <person name="Crous P."/>
            <person name="Grigoriev I."/>
        </authorList>
    </citation>
    <scope>NUCLEOTIDE SEQUENCE</scope>
    <source>
        <strain evidence="1">CBS 115976</strain>
    </source>
</reference>
<dbReference type="Proteomes" id="UP000799302">
    <property type="component" value="Unassembled WGS sequence"/>
</dbReference>
<keyword evidence="2" id="KW-1185">Reference proteome</keyword>
<sequence>MLDICMLITSLSTIPKTWTTVYHTGTATTTDLIMPDTTVDANEKDERLVSSIRFGYQKRESKVLLLVCRQIHSEVTNMFHKTAVIYINNADDLHPDHDAQISGPTTGLESMRRGYRITMGTLQRK</sequence>
<dbReference type="AlphaFoldDB" id="A0A6A6U4N8"/>
<evidence type="ECO:0000313" key="2">
    <source>
        <dbReference type="Proteomes" id="UP000799302"/>
    </source>
</evidence>
<dbReference type="EMBL" id="MU004238">
    <property type="protein sequence ID" value="KAF2666541.1"/>
    <property type="molecule type" value="Genomic_DNA"/>
</dbReference>